<evidence type="ECO:0000259" key="3">
    <source>
        <dbReference type="Pfam" id="PF01167"/>
    </source>
</evidence>
<reference evidence="4" key="2">
    <citation type="submission" date="2018-05" db="EMBL/GenBank/DDBJ databases">
        <title>OpunRS2 (Oryza punctata Reference Sequence Version 2).</title>
        <authorList>
            <person name="Zhang J."/>
            <person name="Kudrna D."/>
            <person name="Lee S."/>
            <person name="Talag J."/>
            <person name="Welchert J."/>
            <person name="Wing R.A."/>
        </authorList>
    </citation>
    <scope>NUCLEOTIDE SEQUENCE [LARGE SCALE GENOMIC DNA]</scope>
</reference>
<dbReference type="eggNOG" id="KOG2502">
    <property type="taxonomic scope" value="Eukaryota"/>
</dbReference>
<feature type="domain" description="Tubby C-terminal" evidence="3">
    <location>
        <begin position="108"/>
        <end position="362"/>
    </location>
</feature>
<dbReference type="InterPro" id="IPR025659">
    <property type="entry name" value="Tubby-like_C"/>
</dbReference>
<evidence type="ECO:0000256" key="2">
    <source>
        <dbReference type="SAM" id="MobiDB-lite"/>
    </source>
</evidence>
<dbReference type="EnsemblPlants" id="OPUNC01G30620.1">
    <property type="protein sequence ID" value="OPUNC01G30620.1"/>
    <property type="gene ID" value="OPUNC01G30620"/>
</dbReference>
<dbReference type="Gene3D" id="3.20.90.10">
    <property type="entry name" value="Tubby Protein, Chain A"/>
    <property type="match status" value="1"/>
</dbReference>
<evidence type="ECO:0000256" key="1">
    <source>
        <dbReference type="ARBA" id="ARBA00007129"/>
    </source>
</evidence>
<evidence type="ECO:0000313" key="4">
    <source>
        <dbReference type="EnsemblPlants" id="OPUNC01G30620.1"/>
    </source>
</evidence>
<dbReference type="InterPro" id="IPR000007">
    <property type="entry name" value="Tubby_C"/>
</dbReference>
<dbReference type="PANTHER" id="PTHR16517:SF150">
    <property type="entry name" value="TUBBY-LIKE F-BOX PROTEIN 2"/>
    <property type="match status" value="1"/>
</dbReference>
<protein>
    <recommendedName>
        <fullName evidence="3">Tubby C-terminal domain-containing protein</fullName>
    </recommendedName>
</protein>
<proteinExistence type="inferred from homology"/>
<accession>A0A0E0JNY2</accession>
<feature type="compositionally biased region" description="Low complexity" evidence="2">
    <location>
        <begin position="1"/>
        <end position="21"/>
    </location>
</feature>
<evidence type="ECO:0000313" key="5">
    <source>
        <dbReference type="Proteomes" id="UP000026962"/>
    </source>
</evidence>
<sequence>MVPWRRSSSAPSSRPALRPARTNARVSPDVSSELSPLVEEGAGEERWSALVPDLLADILRRVEADSERWPPRRDVVACASVCRRWRDVAVAVVQPPLESGRITFPSSLKQPGPRDAPMQCFIKRNKKNSTFFLYLGLTQELTDDGKFLLAARRCRRGLHKEYAITINSDGLFHGSHSCVGNLKSNFTGTKFTIRDWQPSYEGAKAFSSRSGCWFGNKHVSPPVSTGDVEVGEVSYKYSLLRSRGPRRMNCSVQCPVIEGTAVDPQNGKQLSNGIPSSLVLNSKVPSWHEHLQCWCLNFHGRVMVASVKNFQLIAPVEPGEPSDEETVILQFGKIEDDVFTMDYRQPLSAFQAFAICLSSFGTKIASMSSNNSDKRYGLCMVEGVHQHIGANALEIIDVLKKIV</sequence>
<reference evidence="4" key="1">
    <citation type="submission" date="2015-04" db="UniProtKB">
        <authorList>
            <consortium name="EnsemblPlants"/>
        </authorList>
    </citation>
    <scope>IDENTIFICATION</scope>
</reference>
<comment type="similarity">
    <text evidence="1">Belongs to the TUB family.</text>
</comment>
<dbReference type="Gramene" id="OPUNC01G30620.1">
    <property type="protein sequence ID" value="OPUNC01G30620.1"/>
    <property type="gene ID" value="OPUNC01G30620"/>
</dbReference>
<dbReference type="SUPFAM" id="SSF81383">
    <property type="entry name" value="F-box domain"/>
    <property type="match status" value="1"/>
</dbReference>
<dbReference type="PRINTS" id="PR01573">
    <property type="entry name" value="SUPERTUBBY"/>
</dbReference>
<dbReference type="Pfam" id="PF01167">
    <property type="entry name" value="Tub"/>
    <property type="match status" value="1"/>
</dbReference>
<organism evidence="4">
    <name type="scientific">Oryza punctata</name>
    <name type="common">Red rice</name>
    <dbReference type="NCBI Taxonomy" id="4537"/>
    <lineage>
        <taxon>Eukaryota</taxon>
        <taxon>Viridiplantae</taxon>
        <taxon>Streptophyta</taxon>
        <taxon>Embryophyta</taxon>
        <taxon>Tracheophyta</taxon>
        <taxon>Spermatophyta</taxon>
        <taxon>Magnoliopsida</taxon>
        <taxon>Liliopsida</taxon>
        <taxon>Poales</taxon>
        <taxon>Poaceae</taxon>
        <taxon>BOP clade</taxon>
        <taxon>Oryzoideae</taxon>
        <taxon>Oryzeae</taxon>
        <taxon>Oryzinae</taxon>
        <taxon>Oryza</taxon>
    </lineage>
</organism>
<dbReference type="Proteomes" id="UP000026962">
    <property type="component" value="Chromosome 1"/>
</dbReference>
<feature type="region of interest" description="Disordered" evidence="2">
    <location>
        <begin position="1"/>
        <end position="37"/>
    </location>
</feature>
<keyword evidence="5" id="KW-1185">Reference proteome</keyword>
<name>A0A0E0JNY2_ORYPU</name>
<dbReference type="SUPFAM" id="SSF54518">
    <property type="entry name" value="Tubby C-terminal domain-like"/>
    <property type="match status" value="1"/>
</dbReference>
<dbReference type="Gene3D" id="1.20.1280.50">
    <property type="match status" value="1"/>
</dbReference>
<dbReference type="STRING" id="4537.A0A0E0JNY2"/>
<dbReference type="AlphaFoldDB" id="A0A0E0JNY2"/>
<dbReference type="PANTHER" id="PTHR16517">
    <property type="entry name" value="TUBBY-RELATED"/>
    <property type="match status" value="1"/>
</dbReference>
<dbReference type="OMA" id="PSWHEHL"/>
<dbReference type="InterPro" id="IPR036047">
    <property type="entry name" value="F-box-like_dom_sf"/>
</dbReference>